<evidence type="ECO:0000256" key="1">
    <source>
        <dbReference type="SAM" id="Phobius"/>
    </source>
</evidence>
<evidence type="ECO:0000313" key="3">
    <source>
        <dbReference type="Proteomes" id="UP000516957"/>
    </source>
</evidence>
<reference evidence="2 3" key="1">
    <citation type="submission" date="2020-07" db="EMBL/GenBank/DDBJ databases">
        <title>Sequencing the genomes of 1000 actinobacteria strains.</title>
        <authorList>
            <person name="Klenk H.-P."/>
        </authorList>
    </citation>
    <scope>NUCLEOTIDE SEQUENCE [LARGE SCALE GENOMIC DNA]</scope>
    <source>
        <strain evidence="2 3">DSM 18965</strain>
    </source>
</reference>
<dbReference type="InterPro" id="IPR043777">
    <property type="entry name" value="DUF5719"/>
</dbReference>
<comment type="caution">
    <text evidence="2">The sequence shown here is derived from an EMBL/GenBank/DDBJ whole genome shotgun (WGS) entry which is preliminary data.</text>
</comment>
<accession>A0A7Y9EXX9</accession>
<keyword evidence="1" id="KW-1133">Transmembrane helix</keyword>
<keyword evidence="1" id="KW-0472">Membrane</keyword>
<proteinExistence type="predicted"/>
<protein>
    <recommendedName>
        <fullName evidence="4">Secreted protein</fullName>
    </recommendedName>
</protein>
<dbReference type="AlphaFoldDB" id="A0A7Y9EXX9"/>
<keyword evidence="1" id="KW-0812">Transmembrane</keyword>
<dbReference type="RefSeq" id="WP_179613945.1">
    <property type="nucleotide sequence ID" value="NZ_CP059163.1"/>
</dbReference>
<keyword evidence="3" id="KW-1185">Reference proteome</keyword>
<dbReference type="Proteomes" id="UP000516957">
    <property type="component" value="Unassembled WGS sequence"/>
</dbReference>
<organism evidence="2 3">
    <name type="scientific">Nocardioides marinisabuli</name>
    <dbReference type="NCBI Taxonomy" id="419476"/>
    <lineage>
        <taxon>Bacteria</taxon>
        <taxon>Bacillati</taxon>
        <taxon>Actinomycetota</taxon>
        <taxon>Actinomycetes</taxon>
        <taxon>Propionibacteriales</taxon>
        <taxon>Nocardioidaceae</taxon>
        <taxon>Nocardioides</taxon>
    </lineage>
</organism>
<dbReference type="EMBL" id="JACCBE010000001">
    <property type="protein sequence ID" value="NYD55995.1"/>
    <property type="molecule type" value="Genomic_DNA"/>
</dbReference>
<gene>
    <name evidence="2" type="ORF">BKA08_000233</name>
</gene>
<feature type="transmembrane region" description="Helical" evidence="1">
    <location>
        <begin position="25"/>
        <end position="43"/>
    </location>
</feature>
<name>A0A7Y9EXX9_9ACTN</name>
<evidence type="ECO:0008006" key="4">
    <source>
        <dbReference type="Google" id="ProtNLM"/>
    </source>
</evidence>
<sequence length="467" mass="46988">MTSTPAPGRRAGDQPRSRGGRLDRVLVAAVVVPALTVAAALLADTGVEPRPVEQPPREVDLDRATAVCPAATSDGRVVVASGTGARGDVTVGVAGDDPQELGLGRRGAGVVDTDDVAVVTGAGELAPGLVALRTAGPGLRAVACPATSSEQWFTGVGAGAEHTSVLELTNPDAGPATVDVEVHGQSGPVAADGLRGVSVPGGETVRLRLGAEIPKREELALRVSTGRGRVAAVVVDAFVPIGRGVPTKEYLPGQAAPAEVNVLMGLPAGAGERAVVVANGGDDVARVRLELVTARSVFAPAEVEEVTVEPGSVRRLSIAGLLGSDAAADALGLRVVSSRPVTATFRARTGTDLVQSVPGGRVQGTTLVPVPAGAKELLLADADGVGAVRVEARSAGGERLQRRTYDLTPEVGLSVPLPADAALVEVRTGDLDLVGSVLVETGSGSVVLPLRPLVLTDLVPAVRPGPP</sequence>
<evidence type="ECO:0000313" key="2">
    <source>
        <dbReference type="EMBL" id="NYD55995.1"/>
    </source>
</evidence>
<dbReference type="Pfam" id="PF18986">
    <property type="entry name" value="DUF5719"/>
    <property type="match status" value="1"/>
</dbReference>